<keyword evidence="2" id="KW-1133">Transmembrane helix</keyword>
<evidence type="ECO:0000313" key="3">
    <source>
        <dbReference type="EMBL" id="OGG66159.1"/>
    </source>
</evidence>
<dbReference type="EMBL" id="MFLK01000018">
    <property type="protein sequence ID" value="OGG66159.1"/>
    <property type="molecule type" value="Genomic_DNA"/>
</dbReference>
<keyword evidence="2" id="KW-0472">Membrane</keyword>
<feature type="transmembrane region" description="Helical" evidence="2">
    <location>
        <begin position="6"/>
        <end position="24"/>
    </location>
</feature>
<evidence type="ECO:0000256" key="2">
    <source>
        <dbReference type="SAM" id="Phobius"/>
    </source>
</evidence>
<evidence type="ECO:0000256" key="1">
    <source>
        <dbReference type="SAM" id="MobiDB-lite"/>
    </source>
</evidence>
<dbReference type="Proteomes" id="UP000177652">
    <property type="component" value="Unassembled WGS sequence"/>
</dbReference>
<accession>A0A1F6DXK3</accession>
<dbReference type="AlphaFoldDB" id="A0A1F6DXK3"/>
<name>A0A1F6DXK3_9BACT</name>
<organism evidence="3 4">
    <name type="scientific">Candidatus Kaiserbacteria bacterium RIFCSPHIGHO2_02_FULL_55_20</name>
    <dbReference type="NCBI Taxonomy" id="1798497"/>
    <lineage>
        <taxon>Bacteria</taxon>
        <taxon>Candidatus Kaiseribacteriota</taxon>
    </lineage>
</organism>
<evidence type="ECO:0000313" key="4">
    <source>
        <dbReference type="Proteomes" id="UP000177652"/>
    </source>
</evidence>
<proteinExistence type="predicted"/>
<feature type="region of interest" description="Disordered" evidence="1">
    <location>
        <begin position="39"/>
        <end position="72"/>
    </location>
</feature>
<gene>
    <name evidence="3" type="ORF">A3D71_01425</name>
</gene>
<sequence length="72" mass="7915">MDKTTRNIFTVLSILVVVSIFLTYDRAIIRKDYTAFPPEPEEEAASLEEGAPLETPSGVEPVPSEESTDTSL</sequence>
<dbReference type="STRING" id="1798497.A3D71_01425"/>
<protein>
    <submittedName>
        <fullName evidence="3">Uncharacterized protein</fullName>
    </submittedName>
</protein>
<reference evidence="3 4" key="1">
    <citation type="journal article" date="2016" name="Nat. Commun.">
        <title>Thousands of microbial genomes shed light on interconnected biogeochemical processes in an aquifer system.</title>
        <authorList>
            <person name="Anantharaman K."/>
            <person name="Brown C.T."/>
            <person name="Hug L.A."/>
            <person name="Sharon I."/>
            <person name="Castelle C.J."/>
            <person name="Probst A.J."/>
            <person name="Thomas B.C."/>
            <person name="Singh A."/>
            <person name="Wilkins M.J."/>
            <person name="Karaoz U."/>
            <person name="Brodie E.L."/>
            <person name="Williams K.H."/>
            <person name="Hubbard S.S."/>
            <person name="Banfield J.F."/>
        </authorList>
    </citation>
    <scope>NUCLEOTIDE SEQUENCE [LARGE SCALE GENOMIC DNA]</scope>
</reference>
<comment type="caution">
    <text evidence="3">The sequence shown here is derived from an EMBL/GenBank/DDBJ whole genome shotgun (WGS) entry which is preliminary data.</text>
</comment>
<keyword evidence="2" id="KW-0812">Transmembrane</keyword>